<dbReference type="GO" id="GO:0016787">
    <property type="term" value="F:hydrolase activity"/>
    <property type="evidence" value="ECO:0007669"/>
    <property type="project" value="UniProtKB-KW"/>
</dbReference>
<gene>
    <name evidence="3" type="ORF">DDF65_16675</name>
</gene>
<reference evidence="3 4" key="1">
    <citation type="submission" date="2018-04" db="EMBL/GenBank/DDBJ databases">
        <title>The genome sequence of Caulobacter sp. 736.</title>
        <authorList>
            <person name="Gao J."/>
            <person name="Sun J."/>
        </authorList>
    </citation>
    <scope>NUCLEOTIDE SEQUENCE [LARGE SCALE GENOMIC DNA]</scope>
    <source>
        <strain evidence="3 4">736</strain>
    </source>
</reference>
<dbReference type="InterPro" id="IPR006680">
    <property type="entry name" value="Amidohydro-rel"/>
</dbReference>
<dbReference type="PANTHER" id="PTHR43569:SF1">
    <property type="entry name" value="BLL3371 PROTEIN"/>
    <property type="match status" value="1"/>
</dbReference>
<dbReference type="Proteomes" id="UP000244913">
    <property type="component" value="Unassembled WGS sequence"/>
</dbReference>
<proteinExistence type="inferred from homology"/>
<evidence type="ECO:0000259" key="2">
    <source>
        <dbReference type="Pfam" id="PF04909"/>
    </source>
</evidence>
<accession>A0A2T9J7P7</accession>
<evidence type="ECO:0000256" key="1">
    <source>
        <dbReference type="ARBA" id="ARBA00038310"/>
    </source>
</evidence>
<dbReference type="AlphaFoldDB" id="A0A2T9J7P7"/>
<dbReference type="EMBL" id="QDKP01000049">
    <property type="protein sequence ID" value="PVM77557.1"/>
    <property type="molecule type" value="Genomic_DNA"/>
</dbReference>
<dbReference type="PANTHER" id="PTHR43569">
    <property type="entry name" value="AMIDOHYDROLASE"/>
    <property type="match status" value="1"/>
</dbReference>
<dbReference type="SUPFAM" id="SSF51556">
    <property type="entry name" value="Metallo-dependent hydrolases"/>
    <property type="match status" value="1"/>
</dbReference>
<keyword evidence="4" id="KW-1185">Reference proteome</keyword>
<dbReference type="InterPro" id="IPR052350">
    <property type="entry name" value="Metallo-dep_Lactonases"/>
</dbReference>
<dbReference type="Gene3D" id="3.20.20.140">
    <property type="entry name" value="Metal-dependent hydrolases"/>
    <property type="match status" value="1"/>
</dbReference>
<comment type="caution">
    <text evidence="3">The sequence shown here is derived from an EMBL/GenBank/DDBJ whole genome shotgun (WGS) entry which is preliminary data.</text>
</comment>
<organism evidence="3 4">
    <name type="scientific">Caulobacter radicis</name>
    <dbReference type="NCBI Taxonomy" id="2172650"/>
    <lineage>
        <taxon>Bacteria</taxon>
        <taxon>Pseudomonadati</taxon>
        <taxon>Pseudomonadota</taxon>
        <taxon>Alphaproteobacteria</taxon>
        <taxon>Caulobacterales</taxon>
        <taxon>Caulobacteraceae</taxon>
        <taxon>Caulobacter</taxon>
    </lineage>
</organism>
<keyword evidence="3" id="KW-0378">Hydrolase</keyword>
<dbReference type="InterPro" id="IPR032466">
    <property type="entry name" value="Metal_Hydrolase"/>
</dbReference>
<feature type="domain" description="Amidohydrolase-related" evidence="2">
    <location>
        <begin position="8"/>
        <end position="300"/>
    </location>
</feature>
<dbReference type="RefSeq" id="WP_116568764.1">
    <property type="nucleotide sequence ID" value="NZ_QDKP01000049.1"/>
</dbReference>
<protein>
    <submittedName>
        <fullName evidence="3">Amidohydrolase</fullName>
    </submittedName>
</protein>
<comment type="similarity">
    <text evidence="1">Belongs to the metallo-dependent hydrolases superfamily.</text>
</comment>
<name>A0A2T9J7P7_9CAUL</name>
<evidence type="ECO:0000313" key="3">
    <source>
        <dbReference type="EMBL" id="PVM77557.1"/>
    </source>
</evidence>
<evidence type="ECO:0000313" key="4">
    <source>
        <dbReference type="Proteomes" id="UP000244913"/>
    </source>
</evidence>
<dbReference type="Pfam" id="PF04909">
    <property type="entry name" value="Amidohydro_2"/>
    <property type="match status" value="1"/>
</dbReference>
<sequence>MAYSGPIVDPHMHLWDLDRHYYAWLQDRPLPHNPAGDTSGIAYKSFGLDDYLAETRGWNVVQTVHVECGLPPKDQLSETDWLQSIADRRGFPHGIVAGACLERADVEPLLEAHAARRNVRGVRQIVNWHPDPLKTYVARDLLQDPAWRRGFGLLARHGLSFDLQLYPTQMFRAAKLAADHPHTPIIVNHAGMPTDRDEAGLALWATGMDALAAQPNVSVKISNLGGVDPAWSAASIETSVHQLLDFFGVERVMFASNFPVDRVHGAFGQHMAAFDYAARGLTMGERQALFADNAARIYRL</sequence>